<feature type="domain" description="PPM-type phosphatase" evidence="1">
    <location>
        <begin position="12"/>
        <end position="235"/>
    </location>
</feature>
<evidence type="ECO:0000313" key="3">
    <source>
        <dbReference type="Proteomes" id="UP000050398"/>
    </source>
</evidence>
<sequence length="285" mass="31875">MKLHHITIKGDGPLNEDALIFNEGQSLFGVADGVSSLVPFTSKEYLTGGYIASQTVKDALESMKSGDPSLYEALTRINERLHMKMTEYQIDGNQKEQLWGTALAAVRVQDNGLEFIQTGDCMILAVYESGDVRPLTRLQVEHLEETATEMWRECIRRGFRTKDEIMPHVKEQLIANRQLSNAEGGYGVLNGEKEAVNYFEYGKINKVGLSHLILLSDGLFLPAESIPEGESYWEYTACSILEKGIKKYAADLIDLEESDPECITYPRFKKSDDKAGIVMDFGGET</sequence>
<comment type="caution">
    <text evidence="2">The sequence shown here is derived from an EMBL/GenBank/DDBJ whole genome shotgun (WGS) entry which is preliminary data.</text>
</comment>
<dbReference type="Gene3D" id="3.60.40.10">
    <property type="entry name" value="PPM-type phosphatase domain"/>
    <property type="match status" value="1"/>
</dbReference>
<dbReference type="EMBL" id="LIXZ01000015">
    <property type="protein sequence ID" value="KPL58456.1"/>
    <property type="molecule type" value="Genomic_DNA"/>
</dbReference>
<dbReference type="AlphaFoldDB" id="A0A0P6WC00"/>
<name>A0A0P6WC00_9BACI</name>
<evidence type="ECO:0000313" key="2">
    <source>
        <dbReference type="EMBL" id="KPL58456.1"/>
    </source>
</evidence>
<dbReference type="InterPro" id="IPR001932">
    <property type="entry name" value="PPM-type_phosphatase-like_dom"/>
</dbReference>
<organism evidence="2 3">
    <name type="scientific">Rossellomorea vietnamensis</name>
    <dbReference type="NCBI Taxonomy" id="218284"/>
    <lineage>
        <taxon>Bacteria</taxon>
        <taxon>Bacillati</taxon>
        <taxon>Bacillota</taxon>
        <taxon>Bacilli</taxon>
        <taxon>Bacillales</taxon>
        <taxon>Bacillaceae</taxon>
        <taxon>Rossellomorea</taxon>
    </lineage>
</organism>
<dbReference type="OrthoDB" id="1755431at2"/>
<reference evidence="2 3" key="1">
    <citation type="submission" date="2015-08" db="EMBL/GenBank/DDBJ databases">
        <title>Draft Genome Sequence of Bacillus vietnamensis UCD-SED5.</title>
        <authorList>
            <person name="Lee R.D."/>
            <person name="Jospin G."/>
            <person name="Lang J.M."/>
            <person name="Coil D.A."/>
            <person name="Eisen J.A."/>
        </authorList>
    </citation>
    <scope>NUCLEOTIDE SEQUENCE [LARGE SCALE GENOMIC DNA]</scope>
    <source>
        <strain evidence="2 3">UCD-SED5</strain>
    </source>
</reference>
<dbReference type="eggNOG" id="COG0631">
    <property type="taxonomic scope" value="Bacteria"/>
</dbReference>
<gene>
    <name evidence="2" type="ORF">AM506_16505</name>
</gene>
<dbReference type="PATRIC" id="fig|218284.4.peg.1506"/>
<proteinExistence type="predicted"/>
<dbReference type="InterPro" id="IPR036457">
    <property type="entry name" value="PPM-type-like_dom_sf"/>
</dbReference>
<evidence type="ECO:0000259" key="1">
    <source>
        <dbReference type="Pfam" id="PF13672"/>
    </source>
</evidence>
<dbReference type="RefSeq" id="WP_060673578.1">
    <property type="nucleotide sequence ID" value="NZ_LIXZ01000015.1"/>
</dbReference>
<protein>
    <recommendedName>
        <fullName evidence="1">PPM-type phosphatase domain-containing protein</fullName>
    </recommendedName>
</protein>
<dbReference type="Pfam" id="PF13672">
    <property type="entry name" value="PP2C_2"/>
    <property type="match status" value="1"/>
</dbReference>
<accession>A0A0P6WC00</accession>
<dbReference type="Proteomes" id="UP000050398">
    <property type="component" value="Unassembled WGS sequence"/>
</dbReference>
<dbReference type="SUPFAM" id="SSF81606">
    <property type="entry name" value="PP2C-like"/>
    <property type="match status" value="1"/>
</dbReference>